<evidence type="ECO:0000256" key="3">
    <source>
        <dbReference type="ARBA" id="ARBA00022606"/>
    </source>
</evidence>
<protein>
    <recommendedName>
        <fullName evidence="10">Odorant receptor</fullName>
    </recommendedName>
</protein>
<proteinExistence type="inferred from homology"/>
<evidence type="ECO:0000256" key="5">
    <source>
        <dbReference type="ARBA" id="ARBA00022725"/>
    </source>
</evidence>
<organism evidence="11 12">
    <name type="scientific">Polypedilum vanderplanki</name>
    <name type="common">Sleeping chironomid midge</name>
    <dbReference type="NCBI Taxonomy" id="319348"/>
    <lineage>
        <taxon>Eukaryota</taxon>
        <taxon>Metazoa</taxon>
        <taxon>Ecdysozoa</taxon>
        <taxon>Arthropoda</taxon>
        <taxon>Hexapoda</taxon>
        <taxon>Insecta</taxon>
        <taxon>Pterygota</taxon>
        <taxon>Neoptera</taxon>
        <taxon>Endopterygota</taxon>
        <taxon>Diptera</taxon>
        <taxon>Nematocera</taxon>
        <taxon>Chironomoidea</taxon>
        <taxon>Chironomidae</taxon>
        <taxon>Chironominae</taxon>
        <taxon>Polypedilum</taxon>
        <taxon>Polypedilum</taxon>
    </lineage>
</organism>
<dbReference type="Proteomes" id="UP001107558">
    <property type="component" value="Chromosome 1"/>
</dbReference>
<gene>
    <name evidence="11" type="ORF">PVAND_009542</name>
</gene>
<evidence type="ECO:0000313" key="12">
    <source>
        <dbReference type="Proteomes" id="UP001107558"/>
    </source>
</evidence>
<dbReference type="GO" id="GO:0005886">
    <property type="term" value="C:plasma membrane"/>
    <property type="evidence" value="ECO:0007669"/>
    <property type="project" value="UniProtKB-SubCell"/>
</dbReference>
<dbReference type="InterPro" id="IPR004117">
    <property type="entry name" value="7tm6_olfct_rcpt"/>
</dbReference>
<accession>A0A9J6CCW4</accession>
<reference evidence="11" key="1">
    <citation type="submission" date="2021-03" db="EMBL/GenBank/DDBJ databases">
        <title>Chromosome level genome of the anhydrobiotic midge Polypedilum vanderplanki.</title>
        <authorList>
            <person name="Yoshida Y."/>
            <person name="Kikawada T."/>
            <person name="Gusev O."/>
        </authorList>
    </citation>
    <scope>NUCLEOTIDE SEQUENCE</scope>
    <source>
        <strain evidence="11">NIAS01</strain>
        <tissue evidence="11">Whole body or cell culture</tissue>
    </source>
</reference>
<dbReference type="AlphaFoldDB" id="A0A9J6CCW4"/>
<keyword evidence="9 10" id="KW-0807">Transducer</keyword>
<keyword evidence="5 10" id="KW-0552">Olfaction</keyword>
<name>A0A9J6CCW4_POLVA</name>
<keyword evidence="6 10" id="KW-1133">Transmembrane helix</keyword>
<dbReference type="GO" id="GO:0007165">
    <property type="term" value="P:signal transduction"/>
    <property type="evidence" value="ECO:0007669"/>
    <property type="project" value="UniProtKB-KW"/>
</dbReference>
<keyword evidence="8 10" id="KW-0675">Receptor</keyword>
<comment type="similarity">
    <text evidence="10">Belongs to the insect chemoreceptor superfamily. Heteromeric odorant receptor channel (TC 1.A.69) family.</text>
</comment>
<evidence type="ECO:0000256" key="7">
    <source>
        <dbReference type="ARBA" id="ARBA00023136"/>
    </source>
</evidence>
<feature type="transmembrane region" description="Helical" evidence="10">
    <location>
        <begin position="128"/>
        <end position="151"/>
    </location>
</feature>
<feature type="transmembrane region" description="Helical" evidence="10">
    <location>
        <begin position="272"/>
        <end position="291"/>
    </location>
</feature>
<dbReference type="PANTHER" id="PTHR21137:SF35">
    <property type="entry name" value="ODORANT RECEPTOR 19A-RELATED"/>
    <property type="match status" value="1"/>
</dbReference>
<sequence length="406" mass="47605">MSLSLVDKLKNQYAFMDEIAQIYGTNMGTFHPRLLIAICFLLVEQVMHIHGLIQCWSNPIDVCNGLMIYSIAIQLVVKLASRLLHNDDKLVSEIQKIINNFYDREQKIKQNRKILQKHLNNYECIMKIYSVAFLTLFLIPTITSAILSWYTGEFILFSPIYLPLTDPTKKFGYFLNFIIMGFESILTCLIFLPADLLYINFAYQTVPMSQIFIKKLKKFGNEIIEIENNKCEENSIKFMSKYSVQKEHEKQQKLEEENFLKLKELIKEFNEYNNLISLSLKYMSFTSFIAISTNAIAISMAIIILFFFSVSIGFAASIIFLIQMLNPCMQGSLIVHQNTKIFDAIYDFPWYYLTEEQKKIYLQFIHLSQNAKKLRILILDELNMELFTKALNACYTYMMFIWNIMK</sequence>
<evidence type="ECO:0000256" key="4">
    <source>
        <dbReference type="ARBA" id="ARBA00022692"/>
    </source>
</evidence>
<evidence type="ECO:0000256" key="9">
    <source>
        <dbReference type="ARBA" id="ARBA00023224"/>
    </source>
</evidence>
<keyword evidence="7 10" id="KW-0472">Membrane</keyword>
<evidence type="ECO:0000256" key="6">
    <source>
        <dbReference type="ARBA" id="ARBA00022989"/>
    </source>
</evidence>
<evidence type="ECO:0000256" key="10">
    <source>
        <dbReference type="RuleBase" id="RU351113"/>
    </source>
</evidence>
<keyword evidence="3 10" id="KW-0716">Sensory transduction</keyword>
<comment type="caution">
    <text evidence="10">Lacks conserved residue(s) required for the propagation of feature annotation.</text>
</comment>
<evidence type="ECO:0000256" key="2">
    <source>
        <dbReference type="ARBA" id="ARBA00022475"/>
    </source>
</evidence>
<dbReference type="Pfam" id="PF02949">
    <property type="entry name" value="7tm_6"/>
    <property type="match status" value="1"/>
</dbReference>
<keyword evidence="4 10" id="KW-0812">Transmembrane</keyword>
<keyword evidence="12" id="KW-1185">Reference proteome</keyword>
<feature type="transmembrane region" description="Helical" evidence="10">
    <location>
        <begin position="297"/>
        <end position="322"/>
    </location>
</feature>
<dbReference type="GO" id="GO:0004984">
    <property type="term" value="F:olfactory receptor activity"/>
    <property type="evidence" value="ECO:0007669"/>
    <property type="project" value="InterPro"/>
</dbReference>
<keyword evidence="2" id="KW-1003">Cell membrane</keyword>
<dbReference type="PANTHER" id="PTHR21137">
    <property type="entry name" value="ODORANT RECEPTOR"/>
    <property type="match status" value="1"/>
</dbReference>
<dbReference type="GO" id="GO:0005549">
    <property type="term" value="F:odorant binding"/>
    <property type="evidence" value="ECO:0007669"/>
    <property type="project" value="InterPro"/>
</dbReference>
<dbReference type="EMBL" id="JADBJN010000001">
    <property type="protein sequence ID" value="KAG5680009.1"/>
    <property type="molecule type" value="Genomic_DNA"/>
</dbReference>
<evidence type="ECO:0000313" key="11">
    <source>
        <dbReference type="EMBL" id="KAG5680009.1"/>
    </source>
</evidence>
<comment type="caution">
    <text evidence="11">The sequence shown here is derived from an EMBL/GenBank/DDBJ whole genome shotgun (WGS) entry which is preliminary data.</text>
</comment>
<comment type="subcellular location">
    <subcellularLocation>
        <location evidence="1 10">Cell membrane</location>
        <topology evidence="1 10">Multi-pass membrane protein</topology>
    </subcellularLocation>
</comment>
<evidence type="ECO:0000256" key="8">
    <source>
        <dbReference type="ARBA" id="ARBA00023170"/>
    </source>
</evidence>
<evidence type="ECO:0000256" key="1">
    <source>
        <dbReference type="ARBA" id="ARBA00004651"/>
    </source>
</evidence>
<dbReference type="OrthoDB" id="7964808at2759"/>
<feature type="transmembrane region" description="Helical" evidence="10">
    <location>
        <begin position="171"/>
        <end position="192"/>
    </location>
</feature>